<dbReference type="EMBL" id="JACRSU010000002">
    <property type="protein sequence ID" value="MBC8540765.1"/>
    <property type="molecule type" value="Genomic_DNA"/>
</dbReference>
<dbReference type="AlphaFoldDB" id="A0A926DP77"/>
<dbReference type="RefSeq" id="WP_249311912.1">
    <property type="nucleotide sequence ID" value="NZ_JACRSU010000002.1"/>
</dbReference>
<evidence type="ECO:0000313" key="1">
    <source>
        <dbReference type="EMBL" id="MBC8540765.1"/>
    </source>
</evidence>
<gene>
    <name evidence="1" type="ORF">H8698_07220</name>
</gene>
<dbReference type="SUPFAM" id="SSF52309">
    <property type="entry name" value="N-(deoxy)ribosyltransferase-like"/>
    <property type="match status" value="1"/>
</dbReference>
<dbReference type="InterPro" id="IPR007710">
    <property type="entry name" value="Nucleoside_deoxyribTrfase"/>
</dbReference>
<comment type="caution">
    <text evidence="1">The sequence shown here is derived from an EMBL/GenBank/DDBJ whole genome shotgun (WGS) entry which is preliminary data.</text>
</comment>
<keyword evidence="2" id="KW-1185">Reference proteome</keyword>
<name>A0A926DP77_9FIRM</name>
<sequence>MHIKTIYLCGSITGLSLKEAREWRIRIKNKIQNSAKDIGIPIKVFDPCTYYNYETTDYDSEHEVRQFELHMLKKSDLVIVNLANFSKSIGSSQELAIADEYRIPVIALNEDKQELHPWIEDCIWKSFDDENKMIEYITYYYLQ</sequence>
<organism evidence="1 2">
    <name type="scientific">Congzhengia minquanensis</name>
    <dbReference type="NCBI Taxonomy" id="2763657"/>
    <lineage>
        <taxon>Bacteria</taxon>
        <taxon>Bacillati</taxon>
        <taxon>Bacillota</taxon>
        <taxon>Clostridia</taxon>
        <taxon>Eubacteriales</taxon>
        <taxon>Oscillospiraceae</taxon>
        <taxon>Congzhengia</taxon>
    </lineage>
</organism>
<evidence type="ECO:0000313" key="2">
    <source>
        <dbReference type="Proteomes" id="UP000611762"/>
    </source>
</evidence>
<reference evidence="1" key="1">
    <citation type="submission" date="2020-08" db="EMBL/GenBank/DDBJ databases">
        <title>Genome public.</title>
        <authorList>
            <person name="Liu C."/>
            <person name="Sun Q."/>
        </authorList>
    </citation>
    <scope>NUCLEOTIDE SEQUENCE</scope>
    <source>
        <strain evidence="1">H8</strain>
    </source>
</reference>
<dbReference type="Proteomes" id="UP000611762">
    <property type="component" value="Unassembled WGS sequence"/>
</dbReference>
<dbReference type="Gene3D" id="3.40.50.450">
    <property type="match status" value="1"/>
</dbReference>
<dbReference type="Pfam" id="PF05014">
    <property type="entry name" value="Nuc_deoxyrib_tr"/>
    <property type="match status" value="1"/>
</dbReference>
<proteinExistence type="predicted"/>
<protein>
    <submittedName>
        <fullName evidence="1">Nucleoside 2-deoxyribosyltransferase</fullName>
    </submittedName>
</protein>
<accession>A0A926DP77</accession>